<keyword evidence="1" id="KW-0812">Transmembrane</keyword>
<organism evidence="2">
    <name type="scientific">uncultured Thermomicrobiales bacterium</name>
    <dbReference type="NCBI Taxonomy" id="1645740"/>
    <lineage>
        <taxon>Bacteria</taxon>
        <taxon>Pseudomonadati</taxon>
        <taxon>Thermomicrobiota</taxon>
        <taxon>Thermomicrobia</taxon>
        <taxon>Thermomicrobiales</taxon>
        <taxon>environmental samples</taxon>
    </lineage>
</organism>
<evidence type="ECO:0008006" key="3">
    <source>
        <dbReference type="Google" id="ProtNLM"/>
    </source>
</evidence>
<dbReference type="AlphaFoldDB" id="A0A6J4VDM0"/>
<feature type="transmembrane region" description="Helical" evidence="1">
    <location>
        <begin position="191"/>
        <end position="219"/>
    </location>
</feature>
<gene>
    <name evidence="2" type="ORF">AVDCRST_MAG87-2731</name>
</gene>
<feature type="transmembrane region" description="Helical" evidence="1">
    <location>
        <begin position="12"/>
        <end position="32"/>
    </location>
</feature>
<proteinExistence type="predicted"/>
<keyword evidence="1" id="KW-0472">Membrane</keyword>
<accession>A0A6J4VDM0</accession>
<dbReference type="InterPro" id="IPR019206">
    <property type="entry name" value="DUF2085_TM"/>
</dbReference>
<feature type="transmembrane region" description="Helical" evidence="1">
    <location>
        <begin position="93"/>
        <end position="115"/>
    </location>
</feature>
<reference evidence="2" key="1">
    <citation type="submission" date="2020-02" db="EMBL/GenBank/DDBJ databases">
        <authorList>
            <person name="Meier V. D."/>
        </authorList>
    </citation>
    <scope>NUCLEOTIDE SEQUENCE</scope>
    <source>
        <strain evidence="2">AVDCRST_MAG87</strain>
    </source>
</reference>
<feature type="transmembrane region" description="Helical" evidence="1">
    <location>
        <begin position="231"/>
        <end position="256"/>
    </location>
</feature>
<name>A0A6J4VDM0_9BACT</name>
<feature type="transmembrane region" description="Helical" evidence="1">
    <location>
        <begin position="167"/>
        <end position="185"/>
    </location>
</feature>
<evidence type="ECO:0000256" key="1">
    <source>
        <dbReference type="SAM" id="Phobius"/>
    </source>
</evidence>
<protein>
    <recommendedName>
        <fullName evidence="3">DUF2085 domain-containing protein</fullName>
    </recommendedName>
</protein>
<dbReference type="Pfam" id="PF09858">
    <property type="entry name" value="DUF2085"/>
    <property type="match status" value="1"/>
</dbReference>
<feature type="transmembrane region" description="Helical" evidence="1">
    <location>
        <begin position="135"/>
        <end position="155"/>
    </location>
</feature>
<feature type="transmembrane region" description="Helical" evidence="1">
    <location>
        <begin position="63"/>
        <end position="81"/>
    </location>
</feature>
<keyword evidence="1" id="KW-1133">Transmembrane helix</keyword>
<sequence>MSALPHTLRHYWLWFAVALAGVSVFVQAPGGYASTSHSLLHGLCAQTPSHTFMLGGEPLPFDARMTGIYGGLLTTVLGLALRGRVFRSGDIPGTVRTFLGLLIAVMAVDGFNSLFTDLGIGQLYVPTNVGRLVSGYGAGMALGVGLCWLVAASTWRMSRPLPGVASLREFISPLAGLAIYVPVVILGPDWALLPVTAFLVVSAWLTMSLMMLVIVLLAFRIEDEITSIRALHVPVAISAMLGMCAMLLLAGGRFWLERTLGISNALM</sequence>
<dbReference type="EMBL" id="CADCWJ010000597">
    <property type="protein sequence ID" value="CAA9574324.1"/>
    <property type="molecule type" value="Genomic_DNA"/>
</dbReference>
<evidence type="ECO:0000313" key="2">
    <source>
        <dbReference type="EMBL" id="CAA9574324.1"/>
    </source>
</evidence>